<evidence type="ECO:0000256" key="4">
    <source>
        <dbReference type="ARBA" id="ARBA00023004"/>
    </source>
</evidence>
<dbReference type="EMBL" id="CP003273">
    <property type="protein sequence ID" value="AGL02315.1"/>
    <property type="molecule type" value="Genomic_DNA"/>
</dbReference>
<dbReference type="Pfam" id="PF13450">
    <property type="entry name" value="NAD_binding_8"/>
    <property type="match status" value="1"/>
</dbReference>
<dbReference type="PANTHER" id="PTHR43255">
    <property type="entry name" value="IRON-SULFUR-BINDING OXIDOREDUCTASE FADF-RELATED-RELATED"/>
    <property type="match status" value="1"/>
</dbReference>
<dbReference type="InterPro" id="IPR017900">
    <property type="entry name" value="4Fe4S_Fe_S_CS"/>
</dbReference>
<keyword evidence="4" id="KW-0408">Iron</keyword>
<evidence type="ECO:0000313" key="8">
    <source>
        <dbReference type="Proteomes" id="UP000013520"/>
    </source>
</evidence>
<feature type="domain" description="4Fe-4S ferredoxin-type" evidence="6">
    <location>
        <begin position="356"/>
        <end position="386"/>
    </location>
</feature>
<dbReference type="eggNOG" id="COG0247">
    <property type="taxonomic scope" value="Bacteria"/>
</dbReference>
<dbReference type="KEGG" id="dgi:Desgi_2921"/>
<dbReference type="AlphaFoldDB" id="R4KP21"/>
<organism evidence="7 8">
    <name type="scientific">Desulfoscipio gibsoniae DSM 7213</name>
    <dbReference type="NCBI Taxonomy" id="767817"/>
    <lineage>
        <taxon>Bacteria</taxon>
        <taxon>Bacillati</taxon>
        <taxon>Bacillota</taxon>
        <taxon>Clostridia</taxon>
        <taxon>Eubacteriales</taxon>
        <taxon>Desulfallaceae</taxon>
        <taxon>Desulfoscipio</taxon>
    </lineage>
</organism>
<evidence type="ECO:0000256" key="1">
    <source>
        <dbReference type="ARBA" id="ARBA00022485"/>
    </source>
</evidence>
<dbReference type="RefSeq" id="WP_006520829.1">
    <property type="nucleotide sequence ID" value="NC_021184.1"/>
</dbReference>
<dbReference type="InterPro" id="IPR004017">
    <property type="entry name" value="Cys_rich_dom"/>
</dbReference>
<evidence type="ECO:0000256" key="5">
    <source>
        <dbReference type="ARBA" id="ARBA00023014"/>
    </source>
</evidence>
<dbReference type="GO" id="GO:0046872">
    <property type="term" value="F:metal ion binding"/>
    <property type="evidence" value="ECO:0007669"/>
    <property type="project" value="UniProtKB-KW"/>
</dbReference>
<evidence type="ECO:0000259" key="6">
    <source>
        <dbReference type="PROSITE" id="PS51379"/>
    </source>
</evidence>
<sequence>MDQKKMRELEDRCVQEQPPACAAACPVHVDVKAFLADMAKGNFEGALKTYRKTVPFPGIIGRICDHPCQDACRLAETGCPISIAALEKTCVRLASATSARQLVPRKKDFRVAVAGGGLSGLTTAHDLALKGYEVVLFEAGESLGGSLLEMSEDVLPRQIIIDDTALLKKLGVGVRLNTAAGKDVSLAELLVEFNAVYLGLGVNFLNSLGLGIDSRGRVSIDPVTFSTGREGIFAGGSMTSAWKGSSPIRSVSDGRRAAISIDRYLQKVSLTASRDREGHFITRLYTGTEGIVPVPAVAASDPGQGFDRHEAVREAGRCLQCQCLECVKACEYLSSYRGYPKRYIREIYNNTTILKGLHLANKMINSCSLCGLCKVVCPSDIDMGEVCKTAREGMVERGKMPPSVHEFALQDMEFSNSESSALTRREPGLAESRFLFFPGCQLSASSPDYVEKVYDFLRQKLAGGVGLMLRCCGAPADWAGRKVLFASACQEILRQWEEMDKPCLVLACSSCYQVFRDHLPEVKTVSLWELYDQFDLPDVPRERCQRNVAVHDACATRDEKGIHNSVRRILEKLDCRVEELVYSKEKAVCCGFGGLMSFANPELGAQVLDRRAGESEADYVAYCAMCRDRLASRGKRTLHLLDLIYGGGSDDLAQRRGPGYSLRRENRAKLREKLLREVWGEEVEKENVLNAFELELSEGVMELMENRLILMEDIRRLIDRAEKTGNKLVNPATGRFLAYHRSVSVTYWVEYSTRGNNFEIYNVYSHRMRVTEDVKP</sequence>
<keyword evidence="3" id="KW-0560">Oxidoreductase</keyword>
<dbReference type="InterPro" id="IPR009051">
    <property type="entry name" value="Helical_ferredxn"/>
</dbReference>
<dbReference type="InterPro" id="IPR028261">
    <property type="entry name" value="DPD_II"/>
</dbReference>
<dbReference type="GO" id="GO:0051539">
    <property type="term" value="F:4 iron, 4 sulfur cluster binding"/>
    <property type="evidence" value="ECO:0007669"/>
    <property type="project" value="UniProtKB-KW"/>
</dbReference>
<gene>
    <name evidence="7" type="ORF">Desgi_2921</name>
</gene>
<evidence type="ECO:0000313" key="7">
    <source>
        <dbReference type="EMBL" id="AGL02315.1"/>
    </source>
</evidence>
<evidence type="ECO:0000256" key="2">
    <source>
        <dbReference type="ARBA" id="ARBA00022723"/>
    </source>
</evidence>
<dbReference type="Pfam" id="PF02754">
    <property type="entry name" value="CCG"/>
    <property type="match status" value="2"/>
</dbReference>
<keyword evidence="2" id="KW-0479">Metal-binding</keyword>
<dbReference type="PROSITE" id="PS00198">
    <property type="entry name" value="4FE4S_FER_1"/>
    <property type="match status" value="1"/>
</dbReference>
<dbReference type="Gene3D" id="1.10.1060.10">
    <property type="entry name" value="Alpha-helical ferredoxin"/>
    <property type="match status" value="2"/>
</dbReference>
<dbReference type="InterPro" id="IPR017896">
    <property type="entry name" value="4Fe4S_Fe-S-bd"/>
</dbReference>
<dbReference type="Gene3D" id="3.50.50.60">
    <property type="entry name" value="FAD/NAD(P)-binding domain"/>
    <property type="match status" value="1"/>
</dbReference>
<evidence type="ECO:0000256" key="3">
    <source>
        <dbReference type="ARBA" id="ARBA00023002"/>
    </source>
</evidence>
<accession>R4KP21</accession>
<dbReference type="HOGENOM" id="CLU_363603_0_0_9"/>
<keyword evidence="5" id="KW-0411">Iron-sulfur</keyword>
<keyword evidence="8" id="KW-1185">Reference proteome</keyword>
<dbReference type="SUPFAM" id="SSF51971">
    <property type="entry name" value="Nucleotide-binding domain"/>
    <property type="match status" value="1"/>
</dbReference>
<dbReference type="GO" id="GO:0005886">
    <property type="term" value="C:plasma membrane"/>
    <property type="evidence" value="ECO:0007669"/>
    <property type="project" value="TreeGrafter"/>
</dbReference>
<reference evidence="7 8" key="1">
    <citation type="submission" date="2012-01" db="EMBL/GenBank/DDBJ databases">
        <title>Complete sequence of Desulfotomaculum gibsoniae DSM 7213.</title>
        <authorList>
            <consortium name="US DOE Joint Genome Institute"/>
            <person name="Lucas S."/>
            <person name="Han J."/>
            <person name="Lapidus A."/>
            <person name="Cheng J.-F."/>
            <person name="Goodwin L."/>
            <person name="Pitluck S."/>
            <person name="Peters L."/>
            <person name="Ovchinnikova G."/>
            <person name="Teshima H."/>
            <person name="Detter J.C."/>
            <person name="Han C."/>
            <person name="Tapia R."/>
            <person name="Land M."/>
            <person name="Hauser L."/>
            <person name="Kyrpides N."/>
            <person name="Ivanova N."/>
            <person name="Pagani I."/>
            <person name="Parshina S."/>
            <person name="Plugge C."/>
            <person name="Muyzer G."/>
            <person name="Kuever J."/>
            <person name="Ivanova A."/>
            <person name="Nazina T."/>
            <person name="Klenk H.-P."/>
            <person name="Brambilla E."/>
            <person name="Spring S."/>
            <person name="Stams A.F."/>
            <person name="Woyke T."/>
        </authorList>
    </citation>
    <scope>NUCLEOTIDE SEQUENCE [LARGE SCALE GENOMIC DNA]</scope>
    <source>
        <strain evidence="7 8">DSM 7213</strain>
    </source>
</reference>
<dbReference type="PANTHER" id="PTHR43255:SF1">
    <property type="entry name" value="IRON-SULFUR-BINDING OXIDOREDUCTASE FADF-RELATED"/>
    <property type="match status" value="1"/>
</dbReference>
<dbReference type="InterPro" id="IPR051460">
    <property type="entry name" value="HdrC_iron-sulfur_subunit"/>
</dbReference>
<dbReference type="GO" id="GO:0016491">
    <property type="term" value="F:oxidoreductase activity"/>
    <property type="evidence" value="ECO:0007669"/>
    <property type="project" value="UniProtKB-KW"/>
</dbReference>
<proteinExistence type="predicted"/>
<dbReference type="InterPro" id="IPR036188">
    <property type="entry name" value="FAD/NAD-bd_sf"/>
</dbReference>
<protein>
    <submittedName>
        <fullName evidence="7">NADPH-dependent glutamate synthase beta chain-like oxidoreductase</fullName>
    </submittedName>
</protein>
<dbReference type="Proteomes" id="UP000013520">
    <property type="component" value="Chromosome"/>
</dbReference>
<dbReference type="SUPFAM" id="SSF46548">
    <property type="entry name" value="alpha-helical ferredoxin"/>
    <property type="match status" value="1"/>
</dbReference>
<dbReference type="OrthoDB" id="5241828at2"/>
<dbReference type="Pfam" id="PF13534">
    <property type="entry name" value="Fer4_17"/>
    <property type="match status" value="1"/>
</dbReference>
<keyword evidence="1" id="KW-0004">4Fe-4S</keyword>
<dbReference type="eggNOG" id="COG0493">
    <property type="taxonomic scope" value="Bacteria"/>
</dbReference>
<dbReference type="PROSITE" id="PS51379">
    <property type="entry name" value="4FE4S_FER_2"/>
    <property type="match status" value="1"/>
</dbReference>
<dbReference type="Pfam" id="PF14691">
    <property type="entry name" value="Fer4_20"/>
    <property type="match status" value="1"/>
</dbReference>
<name>R4KP21_9FIRM</name>
<dbReference type="STRING" id="767817.Desgi_2921"/>
<dbReference type="NCBIfam" id="NF045663">
    <property type="entry name" value="diclust_near_Sec"/>
    <property type="match status" value="1"/>
</dbReference>